<dbReference type="Pfam" id="PF16729">
    <property type="entry name" value="DUF5067"/>
    <property type="match status" value="1"/>
</dbReference>
<dbReference type="AlphaFoldDB" id="A0A1H9GPY4"/>
<protein>
    <recommendedName>
        <fullName evidence="3">DUF5067 domain-containing protein</fullName>
    </recommendedName>
</protein>
<organism evidence="4 5">
    <name type="scientific">Ignavigranum ruoffiae</name>
    <dbReference type="NCBI Taxonomy" id="89093"/>
    <lineage>
        <taxon>Bacteria</taxon>
        <taxon>Bacillati</taxon>
        <taxon>Bacillota</taxon>
        <taxon>Bacilli</taxon>
        <taxon>Lactobacillales</taxon>
        <taxon>Aerococcaceae</taxon>
        <taxon>Ignavigranum</taxon>
    </lineage>
</organism>
<sequence length="567" mass="64186">MMENSPLTDEQWNAIPAEAWQSFWEANQNTSTMYPDSITYLAMSAYPQVFAPEINRIRTTLEENGVHPDILANFTDMSLLWKAWSQPDLATLTQEMTANDEQNRENKGLPPRPYTDQEASQQVEDGFYDDMYNAVVNYGGISEEQLAKLPGDPIYDAAFAYKKSTFLGGDPSILYHFFIRMYPSVAKTVEQPPKPYTEEEAIKLVKEGFYNDMYNAVVNYGKISEDQLADLPGDSIYDAAVAYKKSTFLGGDPGVLYHFFINMYPEVLNKKLKVSDETRQARVAFVSKNQDLLARELVTKELVEQSDSFFKEPITVENEGHNFKIRGAYLIQPAGVGNPNQDQYLLAIQYDYTNQTDQVVASSQAVWSGLSQMDNLTAEGSQQLSLGNYQLASEQTADDIETAIEPGQTKTQTIFYNLESLDQGLMLRLVNQDKVQNYKFEQEDLAKLPPFTGLFLGEANNFLFDGQRAYLLYADEASAKAWADQEGVEVKAWTDLSLTPEATLYKEKLDGEFTAVIFDNIYYTLQEGKIEMKPFAKADAAAYLSFEPNEDWTSFTDQDGNQYQIQE</sequence>
<feature type="region of interest" description="Disordered" evidence="2">
    <location>
        <begin position="97"/>
        <end position="120"/>
    </location>
</feature>
<keyword evidence="1" id="KW-0732">Signal</keyword>
<proteinExistence type="predicted"/>
<reference evidence="4 5" key="1">
    <citation type="submission" date="2016-10" db="EMBL/GenBank/DDBJ databases">
        <authorList>
            <person name="de Groot N.N."/>
        </authorList>
    </citation>
    <scope>NUCLEOTIDE SEQUENCE [LARGE SCALE GENOMIC DNA]</scope>
    <source>
        <strain evidence="4 5">DSM 15695</strain>
    </source>
</reference>
<accession>A0A1H9GPY4</accession>
<name>A0A1H9GPY4_9LACT</name>
<dbReference type="InterPro" id="IPR029050">
    <property type="entry name" value="Immunoprotect_excell_Ig-like"/>
</dbReference>
<evidence type="ECO:0000313" key="4">
    <source>
        <dbReference type="EMBL" id="SEQ52156.1"/>
    </source>
</evidence>
<dbReference type="Gene3D" id="2.60.40.1240">
    <property type="match status" value="1"/>
</dbReference>
<gene>
    <name evidence="4" type="ORF">SAMN04488558_11615</name>
</gene>
<evidence type="ECO:0000259" key="3">
    <source>
        <dbReference type="Pfam" id="PF16729"/>
    </source>
</evidence>
<dbReference type="InterPro" id="IPR031989">
    <property type="entry name" value="DUF5067"/>
</dbReference>
<dbReference type="EMBL" id="FOEN01000016">
    <property type="protein sequence ID" value="SEQ52156.1"/>
    <property type="molecule type" value="Genomic_DNA"/>
</dbReference>
<feature type="domain" description="DUF5067" evidence="3">
    <location>
        <begin position="299"/>
        <end position="425"/>
    </location>
</feature>
<dbReference type="Proteomes" id="UP000198833">
    <property type="component" value="Unassembled WGS sequence"/>
</dbReference>
<evidence type="ECO:0000256" key="1">
    <source>
        <dbReference type="ARBA" id="ARBA00022729"/>
    </source>
</evidence>
<dbReference type="RefSeq" id="WP_092572677.1">
    <property type="nucleotide sequence ID" value="NZ_FOEN01000016.1"/>
</dbReference>
<evidence type="ECO:0000256" key="2">
    <source>
        <dbReference type="SAM" id="MobiDB-lite"/>
    </source>
</evidence>
<evidence type="ECO:0000313" key="5">
    <source>
        <dbReference type="Proteomes" id="UP000198833"/>
    </source>
</evidence>
<keyword evidence="5" id="KW-1185">Reference proteome</keyword>